<feature type="compositionally biased region" description="Low complexity" evidence="1">
    <location>
        <begin position="25"/>
        <end position="34"/>
    </location>
</feature>
<feature type="compositionally biased region" description="Low complexity" evidence="1">
    <location>
        <begin position="457"/>
        <end position="487"/>
    </location>
</feature>
<protein>
    <submittedName>
        <fullName evidence="2">Uncharacterized protein</fullName>
    </submittedName>
</protein>
<feature type="compositionally biased region" description="Low complexity" evidence="1">
    <location>
        <begin position="504"/>
        <end position="533"/>
    </location>
</feature>
<feature type="compositionally biased region" description="Low complexity" evidence="1">
    <location>
        <begin position="573"/>
        <end position="589"/>
    </location>
</feature>
<feature type="region of interest" description="Disordered" evidence="1">
    <location>
        <begin position="8"/>
        <end position="36"/>
    </location>
</feature>
<feature type="region of interest" description="Disordered" evidence="1">
    <location>
        <begin position="285"/>
        <end position="487"/>
    </location>
</feature>
<evidence type="ECO:0000313" key="2">
    <source>
        <dbReference type="EMBL" id="KAF9135768.1"/>
    </source>
</evidence>
<feature type="compositionally biased region" description="Low complexity" evidence="1">
    <location>
        <begin position="633"/>
        <end position="651"/>
    </location>
</feature>
<comment type="caution">
    <text evidence="2">The sequence shown here is derived from an EMBL/GenBank/DDBJ whole genome shotgun (WGS) entry which is preliminary data.</text>
</comment>
<proteinExistence type="predicted"/>
<reference evidence="2" key="1">
    <citation type="journal article" date="2020" name="Fungal Divers.">
        <title>Resolving the Mortierellaceae phylogeny through synthesis of multi-gene phylogenetics and phylogenomics.</title>
        <authorList>
            <person name="Vandepol N."/>
            <person name="Liber J."/>
            <person name="Desiro A."/>
            <person name="Na H."/>
            <person name="Kennedy M."/>
            <person name="Barry K."/>
            <person name="Grigoriev I.V."/>
            <person name="Miller A.N."/>
            <person name="O'Donnell K."/>
            <person name="Stajich J.E."/>
            <person name="Bonito G."/>
        </authorList>
    </citation>
    <scope>NUCLEOTIDE SEQUENCE</scope>
    <source>
        <strain evidence="2">NRRL 6426</strain>
    </source>
</reference>
<keyword evidence="3" id="KW-1185">Reference proteome</keyword>
<feature type="compositionally biased region" description="Low complexity" evidence="1">
    <location>
        <begin position="376"/>
        <end position="397"/>
    </location>
</feature>
<gene>
    <name evidence="2" type="ORF">BG015_003223</name>
</gene>
<feature type="non-terminal residue" evidence="2">
    <location>
        <position position="667"/>
    </location>
</feature>
<feature type="compositionally biased region" description="Basic and acidic residues" evidence="1">
    <location>
        <begin position="658"/>
        <end position="667"/>
    </location>
</feature>
<feature type="compositionally biased region" description="Low complexity" evidence="1">
    <location>
        <begin position="298"/>
        <end position="314"/>
    </location>
</feature>
<feature type="compositionally biased region" description="Low complexity" evidence="1">
    <location>
        <begin position="599"/>
        <end position="614"/>
    </location>
</feature>
<feature type="compositionally biased region" description="Low complexity" evidence="1">
    <location>
        <begin position="404"/>
        <end position="413"/>
    </location>
</feature>
<accession>A0A9P5RM25</accession>
<dbReference type="EMBL" id="JAAAUQ010001697">
    <property type="protein sequence ID" value="KAF9135768.1"/>
    <property type="molecule type" value="Genomic_DNA"/>
</dbReference>
<evidence type="ECO:0000313" key="3">
    <source>
        <dbReference type="Proteomes" id="UP000748756"/>
    </source>
</evidence>
<feature type="compositionally biased region" description="Low complexity" evidence="1">
    <location>
        <begin position="121"/>
        <end position="143"/>
    </location>
</feature>
<feature type="compositionally biased region" description="Low complexity" evidence="1">
    <location>
        <begin position="194"/>
        <end position="214"/>
    </location>
</feature>
<dbReference type="OrthoDB" id="2448498at2759"/>
<dbReference type="AlphaFoldDB" id="A0A9P5RM25"/>
<feature type="region of interest" description="Disordered" evidence="1">
    <location>
        <begin position="504"/>
        <end position="667"/>
    </location>
</feature>
<name>A0A9P5RM25_9FUNG</name>
<dbReference type="Proteomes" id="UP000748756">
    <property type="component" value="Unassembled WGS sequence"/>
</dbReference>
<organism evidence="2 3">
    <name type="scientific">Linnemannia schmuckeri</name>
    <dbReference type="NCBI Taxonomy" id="64567"/>
    <lineage>
        <taxon>Eukaryota</taxon>
        <taxon>Fungi</taxon>
        <taxon>Fungi incertae sedis</taxon>
        <taxon>Mucoromycota</taxon>
        <taxon>Mortierellomycotina</taxon>
        <taxon>Mortierellomycetes</taxon>
        <taxon>Mortierellales</taxon>
        <taxon>Mortierellaceae</taxon>
        <taxon>Linnemannia</taxon>
    </lineage>
</organism>
<feature type="region of interest" description="Disordered" evidence="1">
    <location>
        <begin position="109"/>
        <end position="227"/>
    </location>
</feature>
<feature type="compositionally biased region" description="Polar residues" evidence="1">
    <location>
        <begin position="545"/>
        <end position="565"/>
    </location>
</feature>
<sequence>MSLPRFLRGLQKKPTIPVHPDPNLSDSSSSSFSSGPKDALGFPIPAFTVITPTVMSAGNDNNISPGPMDIVTPEYRLSATSTSTTLWAVSSSAAAIASTLSTPTTSVVPAGTQLMTNNYDSANNKARNRSSRSSSASSVNSSSLHQYHHHRPAGSTTTTMTTNKDNSPQLLSKSFPSTSSQYLSLSVPPPPPSTTMLPTIPILTSSTATETASTPMVNLTSPSQTRPPLVICPSSASSSSVTNSTSTTTTTITTITTETATLETATDKPIRTTMGFDIVVSYVEDQSDSGSGGGSGNSSGASSRRNSRSTATGNEIDGFGDVDQTTKEQQQFTELEGSEAGAGVVGGGVKNGKTGRIRSNHQQQLLEGDGRQTKRTSTNSSTSSFSSTSLSSFSTNTGPDRDLSAASGAAVAAIQRGPRWGNNSDLEQPPETLPRELIGASVVVQERATRRPKLHHNINGSSSSSSNNKATTISSTRSRSSSTPLIAPASLRASAGAAAASASVSSTSSISSSPSFSSTSATGSGSNSTTAASQPVSILKHTIQPLPSQVQQRPKSILRSRSGSHPSLPVPLRPLSMSLSEPSSPQHSPTKSTFPSTARLSITSDTSSLSRSSSFLQQDPMEQEPSPIIGAMNTTSSTATAAKSGNKKGSSQSHRRLSAKDLEGTRS</sequence>
<evidence type="ECO:0000256" key="1">
    <source>
        <dbReference type="SAM" id="MobiDB-lite"/>
    </source>
</evidence>
<feature type="compositionally biased region" description="Polar residues" evidence="1">
    <location>
        <begin position="163"/>
        <end position="182"/>
    </location>
</feature>
<feature type="compositionally biased region" description="Polar residues" evidence="1">
    <location>
        <begin position="215"/>
        <end position="226"/>
    </location>
</feature>